<reference evidence="14 15" key="1">
    <citation type="journal article" date="2014" name="Int. J. Syst. Evol. Microbiol.">
        <title>Arthrobacter pityocampae sp. nov., isolated from Thaumetopoea pityocampa (Lep., Thaumetopoeidae).</title>
        <authorList>
            <person name="Ince I.A."/>
            <person name="Demirbag Z."/>
            <person name="Kati H."/>
        </authorList>
    </citation>
    <scope>NUCLEOTIDE SEQUENCE [LARGE SCALE GENOMIC DNA]</scope>
    <source>
        <strain evidence="14 15">Tp2</strain>
    </source>
</reference>
<gene>
    <name evidence="14" type="ORF">C4K88_10760</name>
</gene>
<dbReference type="RefSeq" id="WP_104121610.1">
    <property type="nucleotide sequence ID" value="NZ_PRKW01000004.1"/>
</dbReference>
<name>A0A2S5IXA3_9MICC</name>
<evidence type="ECO:0000256" key="9">
    <source>
        <dbReference type="RuleBase" id="RU361140"/>
    </source>
</evidence>
<evidence type="ECO:0000259" key="13">
    <source>
        <dbReference type="Pfam" id="PF05223"/>
    </source>
</evidence>
<protein>
    <recommendedName>
        <fullName evidence="4 9">Beta-lactamase</fullName>
        <ecNumber evidence="4 9">3.5.2.6</ecNumber>
    </recommendedName>
</protein>
<dbReference type="GO" id="GO:0008800">
    <property type="term" value="F:beta-lactamase activity"/>
    <property type="evidence" value="ECO:0007669"/>
    <property type="project" value="UniProtKB-UniRule"/>
</dbReference>
<dbReference type="Proteomes" id="UP000239297">
    <property type="component" value="Unassembled WGS sequence"/>
</dbReference>
<comment type="similarity">
    <text evidence="3 9">Belongs to the class-D beta-lactamase family.</text>
</comment>
<keyword evidence="7" id="KW-0472">Membrane</keyword>
<evidence type="ECO:0000259" key="12">
    <source>
        <dbReference type="Pfam" id="PF03717"/>
    </source>
</evidence>
<keyword evidence="8 9" id="KW-0046">Antibiotic resistance</keyword>
<dbReference type="Gene3D" id="3.40.710.10">
    <property type="entry name" value="DD-peptidase/beta-lactamase superfamily"/>
    <property type="match status" value="1"/>
</dbReference>
<evidence type="ECO:0000259" key="11">
    <source>
        <dbReference type="Pfam" id="PF00905"/>
    </source>
</evidence>
<dbReference type="EC" id="3.5.2.6" evidence="4 9"/>
<dbReference type="InterPro" id="IPR002137">
    <property type="entry name" value="Beta-lactam_class-D_AS"/>
</dbReference>
<evidence type="ECO:0000256" key="8">
    <source>
        <dbReference type="ARBA" id="ARBA00023251"/>
    </source>
</evidence>
<dbReference type="InterPro" id="IPR005311">
    <property type="entry name" value="PBP_dimer"/>
</dbReference>
<sequence>MGKLQRATSVLTTVALALTLAACSDDRPTAEDAAGTLAAGLARLDVGTSAFTSAEPAEVTAQLAAITEGFAPEPPQVTVAGVEETGEDTATATLEYAWDLDATDSDWTYSTTAELTRVEDTWQTEWDPGVFVPDLLPDEKLALTRVPADRGDITGAGGSVIVTERPVVRVGIDKTQLPEAEQAASARELAKLLDLDPAGYEEQVSTAGAEAFVVALVLRDDADRTVTDAQIEAIPGALRQGATLELAPTRTFARELLGGVGEATAELVEQSDGALRAGDVTGLSGLQLQHNARLAGTPGLLVAAAPTGDAQTTPRTLFTTAPVNGEDLATTLDPRLQSLGEEVLADEPSASSIVAIRPSTGEILAAANGPGSEGLQTALLGQYPPGSTFKVATSLALLRKGFTPETPTECSEEVVVDGRKFNNAGTFPADSLGTIPLLETFAQSCNTGFISARDRVSQAELESAARDLGIGVEASIGTPAFFGSVPGEAEGTAHAAAMIGQGEVLVSPLNLATMAASVGAGARVTPTLLTPGSEDDGAVPSGAPSTAAASSAAPSDGAASSSSSSSSEAPSPSAFTAAESATLKKLMGAVVTQGGAQLLQDVPGAPVLAKTGTAEFGSETPPRTHAWVVALQGDLAVAVFVEEGELGSTSGGPLMQAFLTGAAA</sequence>
<evidence type="ECO:0000256" key="5">
    <source>
        <dbReference type="ARBA" id="ARBA00022729"/>
    </source>
</evidence>
<dbReference type="Gene3D" id="3.90.1310.10">
    <property type="entry name" value="Penicillin-binding protein 2a (Domain 2)"/>
    <property type="match status" value="1"/>
</dbReference>
<dbReference type="GO" id="GO:0046677">
    <property type="term" value="P:response to antibiotic"/>
    <property type="evidence" value="ECO:0007669"/>
    <property type="project" value="UniProtKB-UniRule"/>
</dbReference>
<feature type="region of interest" description="Disordered" evidence="10">
    <location>
        <begin position="527"/>
        <end position="573"/>
    </location>
</feature>
<dbReference type="GO" id="GO:0071972">
    <property type="term" value="F:peptidoglycan L,D-transpeptidase activity"/>
    <property type="evidence" value="ECO:0007669"/>
    <property type="project" value="TreeGrafter"/>
</dbReference>
<dbReference type="GO" id="GO:0017001">
    <property type="term" value="P:antibiotic catabolic process"/>
    <property type="evidence" value="ECO:0007669"/>
    <property type="project" value="InterPro"/>
</dbReference>
<evidence type="ECO:0000313" key="15">
    <source>
        <dbReference type="Proteomes" id="UP000239297"/>
    </source>
</evidence>
<dbReference type="GO" id="GO:0005886">
    <property type="term" value="C:plasma membrane"/>
    <property type="evidence" value="ECO:0007669"/>
    <property type="project" value="TreeGrafter"/>
</dbReference>
<feature type="domain" description="Penicillin-binding protein transpeptidase" evidence="11">
    <location>
        <begin position="352"/>
        <end position="653"/>
    </location>
</feature>
<dbReference type="EMBL" id="PRKW01000004">
    <property type="protein sequence ID" value="PPB49173.1"/>
    <property type="molecule type" value="Genomic_DNA"/>
</dbReference>
<dbReference type="InterPro" id="IPR036138">
    <property type="entry name" value="PBP_dimer_sf"/>
</dbReference>
<keyword evidence="15" id="KW-1185">Reference proteome</keyword>
<dbReference type="Pfam" id="PF03717">
    <property type="entry name" value="PBP_dimer"/>
    <property type="match status" value="1"/>
</dbReference>
<dbReference type="Pfam" id="PF00905">
    <property type="entry name" value="Transpeptidase"/>
    <property type="match status" value="1"/>
</dbReference>
<evidence type="ECO:0000256" key="7">
    <source>
        <dbReference type="ARBA" id="ARBA00023136"/>
    </source>
</evidence>
<keyword evidence="6 9" id="KW-0378">Hydrolase</keyword>
<dbReference type="GO" id="GO:0071555">
    <property type="term" value="P:cell wall organization"/>
    <property type="evidence" value="ECO:0007669"/>
    <property type="project" value="TreeGrafter"/>
</dbReference>
<evidence type="ECO:0000256" key="4">
    <source>
        <dbReference type="ARBA" id="ARBA00012865"/>
    </source>
</evidence>
<comment type="similarity">
    <text evidence="2">Belongs to the transpeptidase family.</text>
</comment>
<evidence type="ECO:0000256" key="10">
    <source>
        <dbReference type="SAM" id="MobiDB-lite"/>
    </source>
</evidence>
<dbReference type="SUPFAM" id="SSF56519">
    <property type="entry name" value="Penicillin binding protein dimerisation domain"/>
    <property type="match status" value="1"/>
</dbReference>
<dbReference type="InterPro" id="IPR001460">
    <property type="entry name" value="PCN-bd_Tpept"/>
</dbReference>
<evidence type="ECO:0000256" key="6">
    <source>
        <dbReference type="ARBA" id="ARBA00022801"/>
    </source>
</evidence>
<dbReference type="InterPro" id="IPR050515">
    <property type="entry name" value="Beta-lactam/transpept"/>
</dbReference>
<comment type="catalytic activity">
    <reaction evidence="9">
        <text>a beta-lactam + H2O = a substituted beta-amino acid</text>
        <dbReference type="Rhea" id="RHEA:20401"/>
        <dbReference type="ChEBI" id="CHEBI:15377"/>
        <dbReference type="ChEBI" id="CHEBI:35627"/>
        <dbReference type="ChEBI" id="CHEBI:140347"/>
        <dbReference type="EC" id="3.5.2.6"/>
    </reaction>
</comment>
<dbReference type="PANTHER" id="PTHR30627">
    <property type="entry name" value="PEPTIDOGLYCAN D,D-TRANSPEPTIDASE"/>
    <property type="match status" value="1"/>
</dbReference>
<evidence type="ECO:0000256" key="2">
    <source>
        <dbReference type="ARBA" id="ARBA00007171"/>
    </source>
</evidence>
<dbReference type="PROSITE" id="PS51257">
    <property type="entry name" value="PROKAR_LIPOPROTEIN"/>
    <property type="match status" value="1"/>
</dbReference>
<feature type="compositionally biased region" description="Low complexity" evidence="10">
    <location>
        <begin position="540"/>
        <end position="573"/>
    </location>
</feature>
<dbReference type="GO" id="GO:0008658">
    <property type="term" value="F:penicillin binding"/>
    <property type="evidence" value="ECO:0007669"/>
    <property type="project" value="InterPro"/>
</dbReference>
<accession>A0A2S5IXA3</accession>
<keyword evidence="5" id="KW-0732">Signal</keyword>
<comment type="caution">
    <text evidence="14">The sequence shown here is derived from an EMBL/GenBank/DDBJ whole genome shotgun (WGS) entry which is preliminary data.</text>
</comment>
<feature type="domain" description="NTF2-like N-terminal transpeptidase" evidence="13">
    <location>
        <begin position="30"/>
        <end position="137"/>
    </location>
</feature>
<dbReference type="PROSITE" id="PS00337">
    <property type="entry name" value="BETA_LACTAMASE_D"/>
    <property type="match status" value="1"/>
</dbReference>
<dbReference type="AlphaFoldDB" id="A0A2S5IXA3"/>
<evidence type="ECO:0000256" key="3">
    <source>
        <dbReference type="ARBA" id="ARBA00007898"/>
    </source>
</evidence>
<dbReference type="OrthoDB" id="5241017at2"/>
<proteinExistence type="inferred from homology"/>
<dbReference type="InterPro" id="IPR012338">
    <property type="entry name" value="Beta-lactam/transpept-like"/>
</dbReference>
<comment type="subcellular location">
    <subcellularLocation>
        <location evidence="1">Membrane</location>
    </subcellularLocation>
</comment>
<evidence type="ECO:0000313" key="14">
    <source>
        <dbReference type="EMBL" id="PPB49173.1"/>
    </source>
</evidence>
<feature type="domain" description="Penicillin-binding protein dimerisation" evidence="12">
    <location>
        <begin position="146"/>
        <end position="300"/>
    </location>
</feature>
<dbReference type="SUPFAM" id="SSF56601">
    <property type="entry name" value="beta-lactamase/transpeptidase-like"/>
    <property type="match status" value="1"/>
</dbReference>
<evidence type="ECO:0000256" key="1">
    <source>
        <dbReference type="ARBA" id="ARBA00004370"/>
    </source>
</evidence>
<dbReference type="Pfam" id="PF05223">
    <property type="entry name" value="MecA_N"/>
    <property type="match status" value="1"/>
</dbReference>
<dbReference type="InterPro" id="IPR007887">
    <property type="entry name" value="MecA_N"/>
</dbReference>
<organism evidence="14 15">
    <name type="scientific">Arthrobacter pityocampae</name>
    <dbReference type="NCBI Taxonomy" id="547334"/>
    <lineage>
        <taxon>Bacteria</taxon>
        <taxon>Bacillati</taxon>
        <taxon>Actinomycetota</taxon>
        <taxon>Actinomycetes</taxon>
        <taxon>Micrococcales</taxon>
        <taxon>Micrococcaceae</taxon>
        <taxon>Arthrobacter</taxon>
    </lineage>
</organism>
<dbReference type="PANTHER" id="PTHR30627:SF24">
    <property type="entry name" value="PENICILLIN-BINDING PROTEIN 4B"/>
    <property type="match status" value="1"/>
</dbReference>